<dbReference type="AlphaFoldDB" id="A0A067JW94"/>
<evidence type="ECO:0000313" key="3">
    <source>
        <dbReference type="Proteomes" id="UP000027138"/>
    </source>
</evidence>
<accession>A0A067JW94</accession>
<keyword evidence="3" id="KW-1185">Reference proteome</keyword>
<dbReference type="EMBL" id="KK915133">
    <property type="protein sequence ID" value="KDP24255.1"/>
    <property type="molecule type" value="Genomic_DNA"/>
</dbReference>
<dbReference type="Proteomes" id="UP000027138">
    <property type="component" value="Unassembled WGS sequence"/>
</dbReference>
<feature type="transmembrane region" description="Helical" evidence="1">
    <location>
        <begin position="99"/>
        <end position="120"/>
    </location>
</feature>
<keyword evidence="1" id="KW-1133">Transmembrane helix</keyword>
<organism evidence="2 3">
    <name type="scientific">Jatropha curcas</name>
    <name type="common">Barbados nut</name>
    <dbReference type="NCBI Taxonomy" id="180498"/>
    <lineage>
        <taxon>Eukaryota</taxon>
        <taxon>Viridiplantae</taxon>
        <taxon>Streptophyta</taxon>
        <taxon>Embryophyta</taxon>
        <taxon>Tracheophyta</taxon>
        <taxon>Spermatophyta</taxon>
        <taxon>Magnoliopsida</taxon>
        <taxon>eudicotyledons</taxon>
        <taxon>Gunneridae</taxon>
        <taxon>Pentapetalae</taxon>
        <taxon>rosids</taxon>
        <taxon>fabids</taxon>
        <taxon>Malpighiales</taxon>
        <taxon>Euphorbiaceae</taxon>
        <taxon>Crotonoideae</taxon>
        <taxon>Jatropheae</taxon>
        <taxon>Jatropha</taxon>
    </lineage>
</organism>
<reference evidence="2 3" key="1">
    <citation type="journal article" date="2014" name="PLoS ONE">
        <title>Global Analysis of Gene Expression Profiles in Physic Nut (Jatropha curcas L.) Seedlings Exposed to Salt Stress.</title>
        <authorList>
            <person name="Zhang L."/>
            <person name="Zhang C."/>
            <person name="Wu P."/>
            <person name="Chen Y."/>
            <person name="Li M."/>
            <person name="Jiang H."/>
            <person name="Wu G."/>
        </authorList>
    </citation>
    <scope>NUCLEOTIDE SEQUENCE [LARGE SCALE GENOMIC DNA]</scope>
    <source>
        <strain evidence="3">cv. GZQX0401</strain>
        <tissue evidence="2">Young leaves</tissue>
    </source>
</reference>
<evidence type="ECO:0000256" key="1">
    <source>
        <dbReference type="SAM" id="Phobius"/>
    </source>
</evidence>
<proteinExistence type="predicted"/>
<keyword evidence="1" id="KW-0472">Membrane</keyword>
<name>A0A067JW94_JATCU</name>
<protein>
    <submittedName>
        <fullName evidence="2">Uncharacterized protein</fullName>
    </submittedName>
</protein>
<keyword evidence="1" id="KW-0812">Transmembrane</keyword>
<evidence type="ECO:0000313" key="2">
    <source>
        <dbReference type="EMBL" id="KDP24255.1"/>
    </source>
</evidence>
<gene>
    <name evidence="2" type="ORF">JCGZ_26712</name>
</gene>
<sequence length="126" mass="14371">MSLQQEVLIYYPRHQNVPIAVERLELGSEFDPFAEVSELNRGQGVVPVQVSIDDYNEVCQLYEVAHLKLAEARLSNEHISDLTYEGVRWTCSKWYIERVIVSSCMLCVPLCGLSMALAYYPSRVAK</sequence>